<dbReference type="STRING" id="28377.ENSACAP00000000221"/>
<gene>
    <name evidence="8" type="primary">RAB11FIP1</name>
</gene>
<keyword evidence="4" id="KW-0967">Endosome</keyword>
<feature type="region of interest" description="Disordered" evidence="6">
    <location>
        <begin position="230"/>
        <end position="254"/>
    </location>
</feature>
<dbReference type="InterPro" id="IPR037789">
    <property type="entry name" value="FIP_classI"/>
</dbReference>
<evidence type="ECO:0000256" key="5">
    <source>
        <dbReference type="ARBA" id="ARBA00022927"/>
    </source>
</evidence>
<keyword evidence="3" id="KW-0597">Phosphoprotein</keyword>
<feature type="compositionally biased region" description="Polar residues" evidence="6">
    <location>
        <begin position="79"/>
        <end position="95"/>
    </location>
</feature>
<dbReference type="PANTHER" id="PTHR15746:SF22">
    <property type="entry name" value="RAB11 FAMILY-INTERACTING PROTEIN 1"/>
    <property type="match status" value="1"/>
</dbReference>
<feature type="region of interest" description="Disordered" evidence="6">
    <location>
        <begin position="268"/>
        <end position="427"/>
    </location>
</feature>
<comment type="subcellular location">
    <subcellularLocation>
        <location evidence="1">Endosome</location>
    </subcellularLocation>
</comment>
<feature type="compositionally biased region" description="Low complexity" evidence="6">
    <location>
        <begin position="35"/>
        <end position="52"/>
    </location>
</feature>
<dbReference type="GO" id="GO:0015031">
    <property type="term" value="P:protein transport"/>
    <property type="evidence" value="ECO:0007669"/>
    <property type="project" value="UniProtKB-KW"/>
</dbReference>
<feature type="compositionally biased region" description="Basic and acidic residues" evidence="6">
    <location>
        <begin position="13"/>
        <end position="28"/>
    </location>
</feature>
<feature type="compositionally biased region" description="Polar residues" evidence="6">
    <location>
        <begin position="148"/>
        <end position="161"/>
    </location>
</feature>
<dbReference type="GO" id="GO:0031267">
    <property type="term" value="F:small GTPase binding"/>
    <property type="evidence" value="ECO:0007669"/>
    <property type="project" value="InterPro"/>
</dbReference>
<dbReference type="HOGENOM" id="CLU_015242_0_0_1"/>
<dbReference type="Ensembl" id="ENSACAT00000000226.3">
    <property type="protein sequence ID" value="ENSACAP00000000221.3"/>
    <property type="gene ID" value="ENSACAG00000000233.3"/>
</dbReference>
<dbReference type="eggNOG" id="ENOG502QVT0">
    <property type="taxonomic scope" value="Eukaryota"/>
</dbReference>
<evidence type="ECO:0000256" key="2">
    <source>
        <dbReference type="ARBA" id="ARBA00022448"/>
    </source>
</evidence>
<feature type="compositionally biased region" description="Polar residues" evidence="6">
    <location>
        <begin position="368"/>
        <end position="382"/>
    </location>
</feature>
<dbReference type="AlphaFoldDB" id="H9G3F9"/>
<feature type="compositionally biased region" description="Polar residues" evidence="6">
    <location>
        <begin position="415"/>
        <end position="427"/>
    </location>
</feature>
<evidence type="ECO:0000256" key="3">
    <source>
        <dbReference type="ARBA" id="ARBA00022553"/>
    </source>
</evidence>
<dbReference type="PANTHER" id="PTHR15746">
    <property type="entry name" value="RAB11-RELATED"/>
    <property type="match status" value="1"/>
</dbReference>
<dbReference type="InterPro" id="IPR037245">
    <property type="entry name" value="FIP-RBD_C_sf"/>
</dbReference>
<feature type="compositionally biased region" description="Basic and acidic residues" evidence="6">
    <location>
        <begin position="332"/>
        <end position="366"/>
    </location>
</feature>
<dbReference type="GeneTree" id="ENSGT00940000159649"/>
<dbReference type="SUPFAM" id="SSF144270">
    <property type="entry name" value="Eferin C-derminal domain-like"/>
    <property type="match status" value="1"/>
</dbReference>
<keyword evidence="9" id="KW-1185">Reference proteome</keyword>
<evidence type="ECO:0000313" key="8">
    <source>
        <dbReference type="Ensembl" id="ENSACAP00000000221.3"/>
    </source>
</evidence>
<dbReference type="FunFam" id="1.20.5.2440:FF:000002">
    <property type="entry name" value="rab11 family-interacting protein 2 isoform X1"/>
    <property type="match status" value="1"/>
</dbReference>
<protein>
    <submittedName>
        <fullName evidence="8">RAB11 family interacting protein 1</fullName>
    </submittedName>
</protein>
<keyword evidence="5" id="KW-0653">Protein transport</keyword>
<keyword evidence="2" id="KW-0813">Transport</keyword>
<dbReference type="GO" id="GO:0005768">
    <property type="term" value="C:endosome"/>
    <property type="evidence" value="ECO:0007669"/>
    <property type="project" value="UniProtKB-SubCell"/>
</dbReference>
<name>H9G3F9_ANOCA</name>
<organism evidence="8 9">
    <name type="scientific">Anolis carolinensis</name>
    <name type="common">Green anole</name>
    <name type="synonym">American chameleon</name>
    <dbReference type="NCBI Taxonomy" id="28377"/>
    <lineage>
        <taxon>Eukaryota</taxon>
        <taxon>Metazoa</taxon>
        <taxon>Chordata</taxon>
        <taxon>Craniata</taxon>
        <taxon>Vertebrata</taxon>
        <taxon>Euteleostomi</taxon>
        <taxon>Lepidosauria</taxon>
        <taxon>Squamata</taxon>
        <taxon>Bifurcata</taxon>
        <taxon>Unidentata</taxon>
        <taxon>Episquamata</taxon>
        <taxon>Toxicofera</taxon>
        <taxon>Iguania</taxon>
        <taxon>Dactyloidae</taxon>
        <taxon>Anolis</taxon>
    </lineage>
</organism>
<dbReference type="InterPro" id="IPR019018">
    <property type="entry name" value="Rab-bd_FIP-RBD"/>
</dbReference>
<feature type="compositionally biased region" description="Basic and acidic residues" evidence="6">
    <location>
        <begin position="285"/>
        <end position="299"/>
    </location>
</feature>
<dbReference type="Gene3D" id="1.20.5.2440">
    <property type="match status" value="1"/>
</dbReference>
<feature type="region of interest" description="Disordered" evidence="6">
    <location>
        <begin position="1"/>
        <end position="185"/>
    </location>
</feature>
<evidence type="ECO:0000256" key="1">
    <source>
        <dbReference type="ARBA" id="ARBA00004177"/>
    </source>
</evidence>
<reference evidence="8" key="1">
    <citation type="submission" date="2009-12" db="EMBL/GenBank/DDBJ databases">
        <title>The Genome Sequence of Anolis carolinensis (Green Anole Lizard).</title>
        <authorList>
            <consortium name="The Genome Sequencing Platform"/>
            <person name="Di Palma F."/>
            <person name="Alfoldi J."/>
            <person name="Heiman D."/>
            <person name="Young S."/>
            <person name="Grabherr M."/>
            <person name="Johnson J."/>
            <person name="Lander E.S."/>
            <person name="Lindblad-Toh K."/>
        </authorList>
    </citation>
    <scope>NUCLEOTIDE SEQUENCE [LARGE SCALE GENOMIC DNA]</scope>
    <source>
        <strain evidence="8">JBL SC #1</strain>
    </source>
</reference>
<proteinExistence type="predicted"/>
<reference evidence="8" key="3">
    <citation type="submission" date="2025-09" db="UniProtKB">
        <authorList>
            <consortium name="Ensembl"/>
        </authorList>
    </citation>
    <scope>IDENTIFICATION</scope>
</reference>
<sequence>MRSNMTASMFDLSMKDKSRNPFGKLKDKLKGKRGNGLPDTASAIIPSISRSPADSEEESNEKEKKKSKFKTLFTKPGLQKNTLSQSMSVLPTLQPVSEKRRLNPSDFQSKWDDDDDDKTLTPVSDKPSRTEDNLLSLPSETSHKRTGSGDSKQLNQMSGSNTKKDSHSRFGGLKSKNDPASRSNVCINGSHVYMETKSDTLPKDNIPSSPSSQAFQRKRLFLSQENLASEVTKEPEAIGRLPPDKVPPGSSSLESFKAMTLPSYKLLSGGDLLESHTPTPVISDTPKETKENKKQENKKPSLLSLVTGKKETKINEEGEESSDNSLKAKGVKHNEKEVKHNEKELLKKETNPFEVPVDHRKGHGPEKSSGTDVPNTKASLNPFNVEEEQPEKSSFAVKPSQTKPVKPRLQPVKPMNTTPSKPPAKTSNIATKIMDNQNEANLKKKYDSSNPAYAYAQLTHDELIQLVLKQKDLIAKRDLQVRELENYIDDLLVKVMEETPNILRVQAFTNKKAGKI</sequence>
<accession>H9G3F9</accession>
<evidence type="ECO:0000256" key="4">
    <source>
        <dbReference type="ARBA" id="ARBA00022753"/>
    </source>
</evidence>
<evidence type="ECO:0000259" key="7">
    <source>
        <dbReference type="PROSITE" id="PS51511"/>
    </source>
</evidence>
<dbReference type="Proteomes" id="UP000001646">
    <property type="component" value="Unplaced"/>
</dbReference>
<dbReference type="Bgee" id="ENSACAG00000000233">
    <property type="expression patterns" value="Expressed in dewlap and 13 other cell types or tissues"/>
</dbReference>
<evidence type="ECO:0000256" key="6">
    <source>
        <dbReference type="SAM" id="MobiDB-lite"/>
    </source>
</evidence>
<feature type="domain" description="FIP-RBD" evidence="7">
    <location>
        <begin position="444"/>
        <end position="506"/>
    </location>
</feature>
<evidence type="ECO:0000313" key="9">
    <source>
        <dbReference type="Proteomes" id="UP000001646"/>
    </source>
</evidence>
<dbReference type="PROSITE" id="PS51511">
    <property type="entry name" value="FIP_RBD"/>
    <property type="match status" value="1"/>
</dbReference>
<reference evidence="8" key="2">
    <citation type="submission" date="2025-08" db="UniProtKB">
        <authorList>
            <consortium name="Ensembl"/>
        </authorList>
    </citation>
    <scope>IDENTIFICATION</scope>
</reference>
<dbReference type="Pfam" id="PF09457">
    <property type="entry name" value="RBD-FIP"/>
    <property type="match status" value="1"/>
</dbReference>